<evidence type="ECO:0000256" key="2">
    <source>
        <dbReference type="ARBA" id="ARBA00022801"/>
    </source>
</evidence>
<organism evidence="6 7">
    <name type="scientific">Spizellomyces punctatus (strain DAOM BR117)</name>
    <dbReference type="NCBI Taxonomy" id="645134"/>
    <lineage>
        <taxon>Eukaryota</taxon>
        <taxon>Fungi</taxon>
        <taxon>Fungi incertae sedis</taxon>
        <taxon>Chytridiomycota</taxon>
        <taxon>Chytridiomycota incertae sedis</taxon>
        <taxon>Chytridiomycetes</taxon>
        <taxon>Spizellomycetales</taxon>
        <taxon>Spizellomycetaceae</taxon>
        <taxon>Spizellomyces</taxon>
    </lineage>
</organism>
<feature type="chain" id="PRO_5005540090" description="NodB homology domain-containing protein" evidence="4">
    <location>
        <begin position="18"/>
        <end position="400"/>
    </location>
</feature>
<evidence type="ECO:0000259" key="5">
    <source>
        <dbReference type="PROSITE" id="PS51677"/>
    </source>
</evidence>
<dbReference type="GO" id="GO:0016020">
    <property type="term" value="C:membrane"/>
    <property type="evidence" value="ECO:0007669"/>
    <property type="project" value="TreeGrafter"/>
</dbReference>
<dbReference type="OMA" id="MEHYKAY"/>
<dbReference type="AlphaFoldDB" id="A0A0L0HPA1"/>
<dbReference type="SUPFAM" id="SSF88713">
    <property type="entry name" value="Glycoside hydrolase/deacetylase"/>
    <property type="match status" value="1"/>
</dbReference>
<name>A0A0L0HPA1_SPIPD</name>
<evidence type="ECO:0000256" key="1">
    <source>
        <dbReference type="ARBA" id="ARBA00022723"/>
    </source>
</evidence>
<dbReference type="PANTHER" id="PTHR10587:SF133">
    <property type="entry name" value="CHITIN DEACETYLASE 1-RELATED"/>
    <property type="match status" value="1"/>
</dbReference>
<dbReference type="VEuPathDB" id="FungiDB:SPPG_01707"/>
<dbReference type="Proteomes" id="UP000053201">
    <property type="component" value="Unassembled WGS sequence"/>
</dbReference>
<dbReference type="GO" id="GO:0009272">
    <property type="term" value="P:fungal-type cell wall biogenesis"/>
    <property type="evidence" value="ECO:0007669"/>
    <property type="project" value="UniProtKB-ARBA"/>
</dbReference>
<feature type="signal peptide" evidence="4">
    <location>
        <begin position="1"/>
        <end position="17"/>
    </location>
</feature>
<dbReference type="InterPro" id="IPR002509">
    <property type="entry name" value="NODB_dom"/>
</dbReference>
<sequence>MLPQVASLILLAATAIAADLPLPPPMPAAWPPTDEASPIPENFLKDPLVTTALAYVQATVPPQYLNIPPSQYKSPCVATYPADTAATNCYWPNNLCVRTNDTAGFKADVVSCPGDNVWGLTYDDGPTVNVVNGQNQNDTPSLRAALDAMKLKATFFIVGANGLQNPEEIKKSFAEGHQIGVHTWTHYPATSLTNAQFVAEIKYTEAMIYNATGSLPIFWRPPCGDVDDRIRAIATALGYSTTLWTTTPVRDSTDADQTDASPATSQKIVDTVKTWFTAQKSFISLEHDISPFTSGIAINVLNEVKAAGANFPLKMMPVGTCLNQPFYRGNGTTPTSSTSTAPSATPTSVSTSTASSPASPSPTSGSPIAASAKSAGEQVMVNKVAAGLLVGVAALFALAV</sequence>
<dbReference type="eggNOG" id="ENOG502QRIP">
    <property type="taxonomic scope" value="Eukaryota"/>
</dbReference>
<dbReference type="RefSeq" id="XP_016610658.1">
    <property type="nucleotide sequence ID" value="XM_016750025.1"/>
</dbReference>
<evidence type="ECO:0000256" key="4">
    <source>
        <dbReference type="SAM" id="SignalP"/>
    </source>
</evidence>
<dbReference type="GeneID" id="27685353"/>
<keyword evidence="1" id="KW-0479">Metal-binding</keyword>
<dbReference type="InterPro" id="IPR050248">
    <property type="entry name" value="Polysacc_deacetylase_ArnD"/>
</dbReference>
<evidence type="ECO:0000313" key="7">
    <source>
        <dbReference type="Proteomes" id="UP000053201"/>
    </source>
</evidence>
<dbReference type="Pfam" id="PF01522">
    <property type="entry name" value="Polysacc_deac_1"/>
    <property type="match status" value="1"/>
</dbReference>
<feature type="domain" description="NodB homology" evidence="5">
    <location>
        <begin position="116"/>
        <end position="312"/>
    </location>
</feature>
<proteinExistence type="predicted"/>
<feature type="region of interest" description="Disordered" evidence="3">
    <location>
        <begin position="332"/>
        <end position="369"/>
    </location>
</feature>
<dbReference type="GO" id="GO:0005975">
    <property type="term" value="P:carbohydrate metabolic process"/>
    <property type="evidence" value="ECO:0007669"/>
    <property type="project" value="InterPro"/>
</dbReference>
<dbReference type="OrthoDB" id="2145317at2759"/>
<evidence type="ECO:0000256" key="3">
    <source>
        <dbReference type="SAM" id="MobiDB-lite"/>
    </source>
</evidence>
<dbReference type="GO" id="GO:0046872">
    <property type="term" value="F:metal ion binding"/>
    <property type="evidence" value="ECO:0007669"/>
    <property type="project" value="UniProtKB-KW"/>
</dbReference>
<keyword evidence="4" id="KW-0732">Signal</keyword>
<dbReference type="Gene3D" id="3.20.20.370">
    <property type="entry name" value="Glycoside hydrolase/deacetylase"/>
    <property type="match status" value="1"/>
</dbReference>
<keyword evidence="2" id="KW-0378">Hydrolase</keyword>
<keyword evidence="7" id="KW-1185">Reference proteome</keyword>
<dbReference type="InterPro" id="IPR011330">
    <property type="entry name" value="Glyco_hydro/deAcase_b/a-brl"/>
</dbReference>
<evidence type="ECO:0000313" key="6">
    <source>
        <dbReference type="EMBL" id="KND02619.1"/>
    </source>
</evidence>
<dbReference type="InParanoid" id="A0A0L0HPA1"/>
<dbReference type="PROSITE" id="PS51677">
    <property type="entry name" value="NODB"/>
    <property type="match status" value="1"/>
</dbReference>
<accession>A0A0L0HPA1</accession>
<dbReference type="STRING" id="645134.A0A0L0HPA1"/>
<dbReference type="PANTHER" id="PTHR10587">
    <property type="entry name" value="GLYCOSYL TRANSFERASE-RELATED"/>
    <property type="match status" value="1"/>
</dbReference>
<protein>
    <recommendedName>
        <fullName evidence="5">NodB homology domain-containing protein</fullName>
    </recommendedName>
</protein>
<dbReference type="GO" id="GO:0004099">
    <property type="term" value="F:chitin deacetylase activity"/>
    <property type="evidence" value="ECO:0007669"/>
    <property type="project" value="UniProtKB-ARBA"/>
</dbReference>
<dbReference type="EMBL" id="KQ257452">
    <property type="protein sequence ID" value="KND02619.1"/>
    <property type="molecule type" value="Genomic_DNA"/>
</dbReference>
<gene>
    <name evidence="6" type="ORF">SPPG_01707</name>
</gene>
<reference evidence="6 7" key="1">
    <citation type="submission" date="2009-08" db="EMBL/GenBank/DDBJ databases">
        <title>The Genome Sequence of Spizellomyces punctatus strain DAOM BR117.</title>
        <authorList>
            <consortium name="The Broad Institute Genome Sequencing Platform"/>
            <person name="Russ C."/>
            <person name="Cuomo C."/>
            <person name="Shea T."/>
            <person name="Young S.K."/>
            <person name="Zeng Q."/>
            <person name="Koehrsen M."/>
            <person name="Haas B."/>
            <person name="Borodovsky M."/>
            <person name="Guigo R."/>
            <person name="Alvarado L."/>
            <person name="Berlin A."/>
            <person name="Bochicchio J."/>
            <person name="Borenstein D."/>
            <person name="Chapman S."/>
            <person name="Chen Z."/>
            <person name="Engels R."/>
            <person name="Freedman E."/>
            <person name="Gellesch M."/>
            <person name="Goldberg J."/>
            <person name="Griggs A."/>
            <person name="Gujja S."/>
            <person name="Heiman D."/>
            <person name="Hepburn T."/>
            <person name="Howarth C."/>
            <person name="Jen D."/>
            <person name="Larson L."/>
            <person name="Lewis B."/>
            <person name="Mehta T."/>
            <person name="Park D."/>
            <person name="Pearson M."/>
            <person name="Roberts A."/>
            <person name="Saif S."/>
            <person name="Shenoy N."/>
            <person name="Sisk P."/>
            <person name="Stolte C."/>
            <person name="Sykes S."/>
            <person name="Thomson T."/>
            <person name="Walk T."/>
            <person name="White J."/>
            <person name="Yandava C."/>
            <person name="Burger G."/>
            <person name="Gray M.W."/>
            <person name="Holland P.W.H."/>
            <person name="King N."/>
            <person name="Lang F.B.F."/>
            <person name="Roger A.J."/>
            <person name="Ruiz-Trillo I."/>
            <person name="Lander E."/>
            <person name="Nusbaum C."/>
        </authorList>
    </citation>
    <scope>NUCLEOTIDE SEQUENCE [LARGE SCALE GENOMIC DNA]</scope>
    <source>
        <strain evidence="6 7">DAOM BR117</strain>
    </source>
</reference>